<organism evidence="5 6">
    <name type="scientific">Serpentinicella alkaliphila</name>
    <dbReference type="NCBI Taxonomy" id="1734049"/>
    <lineage>
        <taxon>Bacteria</taxon>
        <taxon>Bacillati</taxon>
        <taxon>Bacillota</taxon>
        <taxon>Clostridia</taxon>
        <taxon>Peptostreptococcales</taxon>
        <taxon>Natronincolaceae</taxon>
        <taxon>Serpentinicella</taxon>
    </lineage>
</organism>
<comment type="caution">
    <text evidence="5">The sequence shown here is derived from an EMBL/GenBank/DDBJ whole genome shotgun (WGS) entry which is preliminary data.</text>
</comment>
<reference evidence="5 6" key="1">
    <citation type="submission" date="2019-03" db="EMBL/GenBank/DDBJ databases">
        <title>Genomic Encyclopedia of Type Strains, Phase IV (KMG-IV): sequencing the most valuable type-strain genomes for metagenomic binning, comparative biology and taxonomic classification.</title>
        <authorList>
            <person name="Goeker M."/>
        </authorList>
    </citation>
    <scope>NUCLEOTIDE SEQUENCE [LARGE SCALE GENOMIC DNA]</scope>
    <source>
        <strain evidence="5 6">DSM 100013</strain>
    </source>
</reference>
<proteinExistence type="inferred from homology"/>
<dbReference type="AlphaFoldDB" id="A0A4R2U2P5"/>
<dbReference type="GO" id="GO:0055085">
    <property type="term" value="P:transmembrane transport"/>
    <property type="evidence" value="ECO:0007669"/>
    <property type="project" value="InterPro"/>
</dbReference>
<dbReference type="Gene3D" id="3.40.190.170">
    <property type="entry name" value="Bacterial extracellular solute-binding protein, family 7"/>
    <property type="match status" value="1"/>
</dbReference>
<dbReference type="PROSITE" id="PS51257">
    <property type="entry name" value="PROKAR_LIPOPROTEIN"/>
    <property type="match status" value="1"/>
</dbReference>
<evidence type="ECO:0000256" key="3">
    <source>
        <dbReference type="ARBA" id="ARBA00022729"/>
    </source>
</evidence>
<evidence type="ECO:0000256" key="4">
    <source>
        <dbReference type="SAM" id="SignalP"/>
    </source>
</evidence>
<evidence type="ECO:0000313" key="6">
    <source>
        <dbReference type="Proteomes" id="UP000295504"/>
    </source>
</evidence>
<gene>
    <name evidence="5" type="ORF">EDD79_1001173</name>
</gene>
<evidence type="ECO:0000256" key="1">
    <source>
        <dbReference type="ARBA" id="ARBA00009023"/>
    </source>
</evidence>
<dbReference type="Pfam" id="PF03480">
    <property type="entry name" value="DctP"/>
    <property type="match status" value="1"/>
</dbReference>
<dbReference type="PANTHER" id="PTHR33376">
    <property type="match status" value="1"/>
</dbReference>
<comment type="similarity">
    <text evidence="1">Belongs to the bacterial solute-binding protein 7 family.</text>
</comment>
<accession>A0A4R2U2P5</accession>
<keyword evidence="6" id="KW-1185">Reference proteome</keyword>
<dbReference type="PANTHER" id="PTHR33376:SF7">
    <property type="entry name" value="C4-DICARBOXYLATE-BINDING PROTEIN DCTB"/>
    <property type="match status" value="1"/>
</dbReference>
<dbReference type="Proteomes" id="UP000295504">
    <property type="component" value="Unassembled WGS sequence"/>
</dbReference>
<sequence length="336" mass="37507">MKKLVTLMLVLVLLSTSVIGCAKKTNVASKTEEKVVLKFGHILAVGTLGDKTANEYAKRVLEESNGRIVVEVFPAGQLGTLPENMEALEFGVLAMAFVDGSMLSTIVPEFGMIALPFILRDFEHAEAVLASDTMKAFEDKLITLKGIRPLSWHQNANRVFLTKKPIYEIKDFHNILVRSPEAKLYMDTFQRLGMKPTPIPWGEAFTALQSHIVDAVDGDPILLEQLGFYESAKYLTDTRHIISTLGLAVSEKKWNDLSDEDKEILSRVALEVKDFHINNFFTDVNAAFEKLEAAGVAITNIEDKQSLLDLFKPYWSEYAVGLENGEKILQEIIDAK</sequence>
<dbReference type="EMBL" id="SLYC01000001">
    <property type="protein sequence ID" value="TCQ08085.1"/>
    <property type="molecule type" value="Genomic_DNA"/>
</dbReference>
<dbReference type="InterPro" id="IPR038404">
    <property type="entry name" value="TRAP_DctP_sf"/>
</dbReference>
<feature type="chain" id="PRO_5039005987" evidence="4">
    <location>
        <begin position="23"/>
        <end position="336"/>
    </location>
</feature>
<dbReference type="NCBIfam" id="NF037995">
    <property type="entry name" value="TRAP_S1"/>
    <property type="match status" value="1"/>
</dbReference>
<dbReference type="CDD" id="cd13603">
    <property type="entry name" value="PBP2_TRAP_Siap_TeaA_like"/>
    <property type="match status" value="1"/>
</dbReference>
<protein>
    <submittedName>
        <fullName evidence="5">TRAP-type C4-dicarboxylate transport system substrate-binding protein</fullName>
    </submittedName>
</protein>
<name>A0A4R2U2P5_9FIRM</name>
<evidence type="ECO:0000313" key="5">
    <source>
        <dbReference type="EMBL" id="TCQ08085.1"/>
    </source>
</evidence>
<keyword evidence="3 4" id="KW-0732">Signal</keyword>
<evidence type="ECO:0000256" key="2">
    <source>
        <dbReference type="ARBA" id="ARBA00022448"/>
    </source>
</evidence>
<dbReference type="RefSeq" id="WP_165913577.1">
    <property type="nucleotide sequence ID" value="NZ_CP058648.1"/>
</dbReference>
<dbReference type="InterPro" id="IPR018389">
    <property type="entry name" value="DctP_fam"/>
</dbReference>
<feature type="signal peptide" evidence="4">
    <location>
        <begin position="1"/>
        <end position="22"/>
    </location>
</feature>
<keyword evidence="2" id="KW-0813">Transport</keyword>